<dbReference type="EnsemblMetazoa" id="RPRC000181-RA">
    <property type="protein sequence ID" value="RPRC000181-PA"/>
    <property type="gene ID" value="RPRC000181"/>
</dbReference>
<accession>T1H844</accession>
<evidence type="ECO:0000313" key="1">
    <source>
        <dbReference type="EnsemblMetazoa" id="RPRC000181-PA"/>
    </source>
</evidence>
<dbReference type="InParanoid" id="T1H844"/>
<dbReference type="OMA" id="FIYANIM"/>
<organism evidence="1 2">
    <name type="scientific">Rhodnius prolixus</name>
    <name type="common">Triatomid bug</name>
    <dbReference type="NCBI Taxonomy" id="13249"/>
    <lineage>
        <taxon>Eukaryota</taxon>
        <taxon>Metazoa</taxon>
        <taxon>Ecdysozoa</taxon>
        <taxon>Arthropoda</taxon>
        <taxon>Hexapoda</taxon>
        <taxon>Insecta</taxon>
        <taxon>Pterygota</taxon>
        <taxon>Neoptera</taxon>
        <taxon>Paraneoptera</taxon>
        <taxon>Hemiptera</taxon>
        <taxon>Heteroptera</taxon>
        <taxon>Panheteroptera</taxon>
        <taxon>Cimicomorpha</taxon>
        <taxon>Reduviidae</taxon>
        <taxon>Triatominae</taxon>
        <taxon>Rhodnius</taxon>
    </lineage>
</organism>
<proteinExistence type="predicted"/>
<evidence type="ECO:0000313" key="2">
    <source>
        <dbReference type="Proteomes" id="UP000015103"/>
    </source>
</evidence>
<keyword evidence="2" id="KW-1185">Reference proteome</keyword>
<protein>
    <submittedName>
        <fullName evidence="1">Uncharacterized protein</fullName>
    </submittedName>
</protein>
<dbReference type="Proteomes" id="UP000015103">
    <property type="component" value="Unassembled WGS sequence"/>
</dbReference>
<name>T1H844_RHOPR</name>
<dbReference type="HOGENOM" id="CLU_1645835_0_0_1"/>
<dbReference type="AlphaFoldDB" id="T1H844"/>
<reference evidence="1" key="1">
    <citation type="submission" date="2015-05" db="UniProtKB">
        <authorList>
            <consortium name="EnsemblMetazoa"/>
        </authorList>
    </citation>
    <scope>IDENTIFICATION</scope>
</reference>
<dbReference type="VEuPathDB" id="VectorBase:RPRC000181"/>
<dbReference type="EMBL" id="ACPB03013514">
    <property type="status" value="NOT_ANNOTATED_CDS"/>
    <property type="molecule type" value="Genomic_DNA"/>
</dbReference>
<sequence>MDSCKPLFKENRILTLPSLFIYANIMHIKNNEKNVLRSDEHSYNLRSKNDLHLPRRRLCRSDKAPGMMAARMFNKIPQSIRNTEKKEFQKIIKDFLLNNMFYKIEDFLSSRWTVTHFKVEMKSRKQIDDRTQSMPIQSVVVVEAISSSTCIISTAPAAQMY</sequence>
<dbReference type="eggNOG" id="ENOG502SCV0">
    <property type="taxonomic scope" value="Eukaryota"/>
</dbReference>